<evidence type="ECO:0000256" key="1">
    <source>
        <dbReference type="ARBA" id="ARBA00022448"/>
    </source>
</evidence>
<dbReference type="GO" id="GO:0016887">
    <property type="term" value="F:ATP hydrolysis activity"/>
    <property type="evidence" value="ECO:0007669"/>
    <property type="project" value="InterPro"/>
</dbReference>
<evidence type="ECO:0000313" key="6">
    <source>
        <dbReference type="EMBL" id="MBF4161086.1"/>
    </source>
</evidence>
<name>A0A930UZG3_9ACTN</name>
<protein>
    <submittedName>
        <fullName evidence="6">Heme ABC transporter ATP-binding protein</fullName>
    </submittedName>
</protein>
<keyword evidence="3 6" id="KW-0067">ATP-binding</keyword>
<comment type="caution">
    <text evidence="6">The sequence shown here is derived from an EMBL/GenBank/DDBJ whole genome shotgun (WGS) entry which is preliminary data.</text>
</comment>
<evidence type="ECO:0000256" key="2">
    <source>
        <dbReference type="ARBA" id="ARBA00022741"/>
    </source>
</evidence>
<dbReference type="SUPFAM" id="SSF52540">
    <property type="entry name" value="P-loop containing nucleoside triphosphate hydrolases"/>
    <property type="match status" value="1"/>
</dbReference>
<organism evidence="6 7">
    <name type="scientific">Nocardioides acrostichi</name>
    <dbReference type="NCBI Taxonomy" id="2784339"/>
    <lineage>
        <taxon>Bacteria</taxon>
        <taxon>Bacillati</taxon>
        <taxon>Actinomycetota</taxon>
        <taxon>Actinomycetes</taxon>
        <taxon>Propionibacteriales</taxon>
        <taxon>Nocardioidaceae</taxon>
        <taxon>Nocardioides</taxon>
    </lineage>
</organism>
<dbReference type="PANTHER" id="PTHR42794">
    <property type="entry name" value="HEMIN IMPORT ATP-BINDING PROTEIN HMUV"/>
    <property type="match status" value="1"/>
</dbReference>
<dbReference type="InterPro" id="IPR027417">
    <property type="entry name" value="P-loop_NTPase"/>
</dbReference>
<dbReference type="PANTHER" id="PTHR42794:SF1">
    <property type="entry name" value="HEMIN IMPORT ATP-BINDING PROTEIN HMUV"/>
    <property type="match status" value="1"/>
</dbReference>
<feature type="domain" description="ABC transporter" evidence="5">
    <location>
        <begin position="1"/>
        <end position="232"/>
    </location>
</feature>
<evidence type="ECO:0000313" key="7">
    <source>
        <dbReference type="Proteomes" id="UP000656804"/>
    </source>
</evidence>
<dbReference type="GO" id="GO:0005524">
    <property type="term" value="F:ATP binding"/>
    <property type="evidence" value="ECO:0007669"/>
    <property type="project" value="UniProtKB-KW"/>
</dbReference>
<reference evidence="6" key="1">
    <citation type="submission" date="2020-11" db="EMBL/GenBank/DDBJ databases">
        <title>Nocardioides sp. CBS4Y-1, whole genome shotgun sequence.</title>
        <authorList>
            <person name="Tuo L."/>
        </authorList>
    </citation>
    <scope>NUCLEOTIDE SEQUENCE</scope>
    <source>
        <strain evidence="6">CBS4Y-1</strain>
    </source>
</reference>
<keyword evidence="7" id="KW-1185">Reference proteome</keyword>
<dbReference type="EMBL" id="JADIVZ010000002">
    <property type="protein sequence ID" value="MBF4161086.1"/>
    <property type="molecule type" value="Genomic_DNA"/>
</dbReference>
<dbReference type="NCBIfam" id="NF010068">
    <property type="entry name" value="PRK13548.1"/>
    <property type="match status" value="1"/>
</dbReference>
<dbReference type="PROSITE" id="PS00211">
    <property type="entry name" value="ABC_TRANSPORTER_1"/>
    <property type="match status" value="1"/>
</dbReference>
<dbReference type="AlphaFoldDB" id="A0A930UZG3"/>
<sequence length="263" mass="27803">MSVVGAGVRIDRIDILDDIDLHLAPAQLVALVGPNGAGKSTLLALLAGDQEPSSGRVLHAGRPVTAYGSRALARRRAVLTQHQGLAFGFTVRQVVTMGRAPWRASDVEDQRVVEESMRRADVDALAARAFPTLSGGERARASFARILAQTTPVILLDEPTAALDIRHQEAVLATARAEADAGALVVVVLHDLSLAAAYADRVCLVSGGRLVADGPPRQVLRADLLGDVYGHPVQVIDHDGSVVVLPDRRHAGRAPEQVVSCND</sequence>
<evidence type="ECO:0000259" key="5">
    <source>
        <dbReference type="PROSITE" id="PS50893"/>
    </source>
</evidence>
<dbReference type="PROSITE" id="PS50893">
    <property type="entry name" value="ABC_TRANSPORTER_2"/>
    <property type="match status" value="1"/>
</dbReference>
<dbReference type="Proteomes" id="UP000656804">
    <property type="component" value="Unassembled WGS sequence"/>
</dbReference>
<keyword evidence="1" id="KW-0813">Transport</keyword>
<dbReference type="InterPro" id="IPR003439">
    <property type="entry name" value="ABC_transporter-like_ATP-bd"/>
</dbReference>
<evidence type="ECO:0000256" key="4">
    <source>
        <dbReference type="ARBA" id="ARBA00022967"/>
    </source>
</evidence>
<keyword evidence="2" id="KW-0547">Nucleotide-binding</keyword>
<accession>A0A930UZG3</accession>
<dbReference type="InterPro" id="IPR003593">
    <property type="entry name" value="AAA+_ATPase"/>
</dbReference>
<evidence type="ECO:0000256" key="3">
    <source>
        <dbReference type="ARBA" id="ARBA00022840"/>
    </source>
</evidence>
<dbReference type="SMART" id="SM00382">
    <property type="entry name" value="AAA"/>
    <property type="match status" value="1"/>
</dbReference>
<dbReference type="CDD" id="cd03214">
    <property type="entry name" value="ABC_Iron-Siderophores_B12_Hemin"/>
    <property type="match status" value="1"/>
</dbReference>
<dbReference type="Gene3D" id="3.40.50.300">
    <property type="entry name" value="P-loop containing nucleotide triphosphate hydrolases"/>
    <property type="match status" value="1"/>
</dbReference>
<gene>
    <name evidence="6" type="ORF">ISG29_05240</name>
</gene>
<dbReference type="InterPro" id="IPR017871">
    <property type="entry name" value="ABC_transporter-like_CS"/>
</dbReference>
<keyword evidence="4" id="KW-1278">Translocase</keyword>
<dbReference type="Pfam" id="PF00005">
    <property type="entry name" value="ABC_tran"/>
    <property type="match status" value="1"/>
</dbReference>
<proteinExistence type="predicted"/>